<keyword evidence="3" id="KW-1185">Reference proteome</keyword>
<accession>A0ABM1ZZ41</accession>
<evidence type="ECO:0000313" key="3">
    <source>
        <dbReference type="Proteomes" id="UP000069940"/>
    </source>
</evidence>
<dbReference type="RefSeq" id="XP_029708172.2">
    <property type="nucleotide sequence ID" value="XM_029852312.2"/>
</dbReference>
<dbReference type="InterPro" id="IPR011009">
    <property type="entry name" value="Kinase-like_dom_sf"/>
</dbReference>
<dbReference type="Pfam" id="PF02958">
    <property type="entry name" value="EcKL"/>
    <property type="match status" value="1"/>
</dbReference>
<dbReference type="PANTHER" id="PTHR11012:SF12">
    <property type="entry name" value="CHK KINASE-LIKE DOMAIN-CONTAINING PROTEIN-RELATED"/>
    <property type="match status" value="1"/>
</dbReference>
<protein>
    <recommendedName>
        <fullName evidence="1">CHK kinase-like domain-containing protein</fullName>
    </recommendedName>
</protein>
<dbReference type="InterPro" id="IPR015897">
    <property type="entry name" value="CHK_kinase-like"/>
</dbReference>
<name>A0ABM1ZZ41_AEDAL</name>
<dbReference type="Gene3D" id="3.90.1200.10">
    <property type="match status" value="1"/>
</dbReference>
<evidence type="ECO:0000313" key="2">
    <source>
        <dbReference type="EnsemblMetazoa" id="AALFPA23_022945.P34119"/>
    </source>
</evidence>
<dbReference type="Proteomes" id="UP000069940">
    <property type="component" value="Unassembled WGS sequence"/>
</dbReference>
<evidence type="ECO:0000259" key="1">
    <source>
        <dbReference type="SMART" id="SM00587"/>
    </source>
</evidence>
<proteinExistence type="predicted"/>
<dbReference type="EnsemblMetazoa" id="AALFPA23_022945.R34119">
    <property type="protein sequence ID" value="AALFPA23_022945.P34119"/>
    <property type="gene ID" value="AALFPA23_022945"/>
</dbReference>
<dbReference type="GeneID" id="115254680"/>
<dbReference type="PANTHER" id="PTHR11012">
    <property type="entry name" value="PROTEIN KINASE-LIKE DOMAIN-CONTAINING"/>
    <property type="match status" value="1"/>
</dbReference>
<dbReference type="InterPro" id="IPR004119">
    <property type="entry name" value="EcKL"/>
</dbReference>
<reference evidence="3" key="1">
    <citation type="journal article" date="2015" name="Proc. Natl. Acad. Sci. U.S.A.">
        <title>Genome sequence of the Asian Tiger mosquito, Aedes albopictus, reveals insights into its biology, genetics, and evolution.</title>
        <authorList>
            <person name="Chen X.G."/>
            <person name="Jiang X."/>
            <person name="Gu J."/>
            <person name="Xu M."/>
            <person name="Wu Y."/>
            <person name="Deng Y."/>
            <person name="Zhang C."/>
            <person name="Bonizzoni M."/>
            <person name="Dermauw W."/>
            <person name="Vontas J."/>
            <person name="Armbruster P."/>
            <person name="Huang X."/>
            <person name="Yang Y."/>
            <person name="Zhang H."/>
            <person name="He W."/>
            <person name="Peng H."/>
            <person name="Liu Y."/>
            <person name="Wu K."/>
            <person name="Chen J."/>
            <person name="Lirakis M."/>
            <person name="Topalis P."/>
            <person name="Van Leeuwen T."/>
            <person name="Hall A.B."/>
            <person name="Jiang X."/>
            <person name="Thorpe C."/>
            <person name="Mueller R.L."/>
            <person name="Sun C."/>
            <person name="Waterhouse R.M."/>
            <person name="Yan G."/>
            <person name="Tu Z.J."/>
            <person name="Fang X."/>
            <person name="James A.A."/>
        </authorList>
    </citation>
    <scope>NUCLEOTIDE SEQUENCE [LARGE SCALE GENOMIC DNA]</scope>
    <source>
        <strain evidence="3">Foshan</strain>
    </source>
</reference>
<dbReference type="SMART" id="SM00587">
    <property type="entry name" value="CHK"/>
    <property type="match status" value="1"/>
</dbReference>
<dbReference type="SUPFAM" id="SSF56112">
    <property type="entry name" value="Protein kinase-like (PK-like)"/>
    <property type="match status" value="1"/>
</dbReference>
<reference evidence="2" key="2">
    <citation type="submission" date="2025-05" db="UniProtKB">
        <authorList>
            <consortium name="EnsemblMetazoa"/>
        </authorList>
    </citation>
    <scope>IDENTIFICATION</scope>
    <source>
        <strain evidence="2">Foshan</strain>
    </source>
</reference>
<feature type="domain" description="CHK kinase-like" evidence="1">
    <location>
        <begin position="138"/>
        <end position="329"/>
    </location>
</feature>
<organism evidence="2 3">
    <name type="scientific">Aedes albopictus</name>
    <name type="common">Asian tiger mosquito</name>
    <name type="synonym">Stegomyia albopicta</name>
    <dbReference type="NCBI Taxonomy" id="7160"/>
    <lineage>
        <taxon>Eukaryota</taxon>
        <taxon>Metazoa</taxon>
        <taxon>Ecdysozoa</taxon>
        <taxon>Arthropoda</taxon>
        <taxon>Hexapoda</taxon>
        <taxon>Insecta</taxon>
        <taxon>Pterygota</taxon>
        <taxon>Neoptera</taxon>
        <taxon>Endopterygota</taxon>
        <taxon>Diptera</taxon>
        <taxon>Nematocera</taxon>
        <taxon>Culicoidea</taxon>
        <taxon>Culicidae</taxon>
        <taxon>Culicinae</taxon>
        <taxon>Aedini</taxon>
        <taxon>Aedes</taxon>
        <taxon>Stegomyia</taxon>
    </lineage>
</organism>
<sequence>MAEYSVDELQAPVWMNDQFFTEILRKSENDPSLGIVGGYELLPATKPGDHYASIMFRTCIRYRLNGQSGEQEINLIIKAQPMADGFKKEISKDNALFAKEIKMYSEILPAMVKVLKEAGEHLEVARLIHASLEPNVVVVLESLTPKGWIPGRESVVSFEEAFPSIRNIANFHAASLYVNQQIMDLSTNSVKEILAEGVVLNLFTKGFEEFCVAIGKWEGYESFVKKLKTLLSSMDQRLQDAYTVNPATVGYNVLNHADFSWKNVMHKRSPDGRKVVDSMLIDYQCCHWGSPAVDVWSLLDLIVDNRTKTAHRSRMLYEYHKQFAKVLDKMGFMGKIPTLVDLQMELLRKGFLEVLHVTVFEKYKFVQMTDTMFDSFDEGNPDDPCYHNEEYCDIIRAELLSLLHRGLLD</sequence>